<dbReference type="InterPro" id="IPR002655">
    <property type="entry name" value="Acyl-CoA_oxidase_C"/>
</dbReference>
<keyword evidence="7" id="KW-0560">Oxidoreductase</keyword>
<comment type="caution">
    <text evidence="16">The sequence shown here is derived from an EMBL/GenBank/DDBJ whole genome shotgun (WGS) entry which is preliminary data.</text>
</comment>
<dbReference type="GO" id="GO:0055088">
    <property type="term" value="P:lipid homeostasis"/>
    <property type="evidence" value="ECO:0007669"/>
    <property type="project" value="TreeGrafter"/>
</dbReference>
<dbReference type="GO" id="GO:0033540">
    <property type="term" value="P:fatty acid beta-oxidation using acyl-CoA oxidase"/>
    <property type="evidence" value="ECO:0007669"/>
    <property type="project" value="TreeGrafter"/>
</dbReference>
<evidence type="ECO:0000259" key="13">
    <source>
        <dbReference type="Pfam" id="PF01756"/>
    </source>
</evidence>
<dbReference type="PANTHER" id="PTHR10909:SF390">
    <property type="entry name" value="PEROXISOMAL ACYL-COENZYME A OXIDASE 3"/>
    <property type="match status" value="1"/>
</dbReference>
<feature type="domain" description="Acyl-CoA oxidase C-terminal" evidence="13">
    <location>
        <begin position="425"/>
        <end position="581"/>
    </location>
</feature>
<dbReference type="Gene3D" id="1.20.140.10">
    <property type="entry name" value="Butyryl-CoA Dehydrogenase, subunit A, domain 3"/>
    <property type="match status" value="2"/>
</dbReference>
<dbReference type="FunFam" id="2.40.110.10:FF:000040">
    <property type="entry name" value="Acyl-coenzyme A oxidase"/>
    <property type="match status" value="1"/>
</dbReference>
<evidence type="ECO:0000313" key="16">
    <source>
        <dbReference type="EMBL" id="KAB0795398.1"/>
    </source>
</evidence>
<dbReference type="InterPro" id="IPR012258">
    <property type="entry name" value="Acyl-CoA_oxidase"/>
</dbReference>
<dbReference type="PIRSF" id="PIRSF000168">
    <property type="entry name" value="Acyl-CoA_oxidase"/>
    <property type="match status" value="1"/>
</dbReference>
<evidence type="ECO:0000256" key="6">
    <source>
        <dbReference type="ARBA" id="ARBA00022832"/>
    </source>
</evidence>
<dbReference type="GO" id="GO:0071949">
    <property type="term" value="F:FAD binding"/>
    <property type="evidence" value="ECO:0007669"/>
    <property type="project" value="InterPro"/>
</dbReference>
<gene>
    <name evidence="16" type="ORF">PPYR_12237</name>
</gene>
<dbReference type="Proteomes" id="UP000327044">
    <property type="component" value="Unassembled WGS sequence"/>
</dbReference>
<feature type="transmembrane region" description="Helical" evidence="12">
    <location>
        <begin position="84"/>
        <end position="103"/>
    </location>
</feature>
<dbReference type="GO" id="GO:0005777">
    <property type="term" value="C:peroxisome"/>
    <property type="evidence" value="ECO:0007669"/>
    <property type="project" value="InterPro"/>
</dbReference>
<comment type="similarity">
    <text evidence="3 9">Belongs to the acyl-CoA oxidase family.</text>
</comment>
<keyword evidence="17" id="KW-1185">Reference proteome</keyword>
<dbReference type="PANTHER" id="PTHR10909">
    <property type="entry name" value="ELECTRON TRANSPORT OXIDOREDUCTASE"/>
    <property type="match status" value="1"/>
</dbReference>
<dbReference type="InterPro" id="IPR036250">
    <property type="entry name" value="AcylCo_DH-like_C"/>
</dbReference>
<accession>A0A5N4ADT4</accession>
<evidence type="ECO:0000256" key="1">
    <source>
        <dbReference type="ARBA" id="ARBA00001974"/>
    </source>
</evidence>
<dbReference type="Gene3D" id="2.40.110.10">
    <property type="entry name" value="Butyryl-CoA Dehydrogenase, subunit A, domain 2"/>
    <property type="match status" value="1"/>
</dbReference>
<dbReference type="InParanoid" id="A0A5N4ADT4"/>
<reference evidence="16 17" key="1">
    <citation type="journal article" date="2018" name="Elife">
        <title>Firefly genomes illuminate parallel origins of bioluminescence in beetles.</title>
        <authorList>
            <person name="Fallon T.R."/>
            <person name="Lower S.E."/>
            <person name="Chang C.H."/>
            <person name="Bessho-Uehara M."/>
            <person name="Martin G.J."/>
            <person name="Bewick A.J."/>
            <person name="Behringer M."/>
            <person name="Debat H.J."/>
            <person name="Wong I."/>
            <person name="Day J.C."/>
            <person name="Suvorov A."/>
            <person name="Silva C.J."/>
            <person name="Stanger-Hall K.F."/>
            <person name="Hall D.W."/>
            <person name="Schmitz R.J."/>
            <person name="Nelson D.R."/>
            <person name="Lewis S.M."/>
            <person name="Shigenobu S."/>
            <person name="Bybee S.M."/>
            <person name="Larracuente A.M."/>
            <person name="Oba Y."/>
            <person name="Weng J.K."/>
        </authorList>
    </citation>
    <scope>NUCLEOTIDE SEQUENCE [LARGE SCALE GENOMIC DNA]</scope>
    <source>
        <strain evidence="16">1611_PpyrPB1</strain>
        <tissue evidence="16">Whole body</tissue>
    </source>
</reference>
<keyword evidence="8" id="KW-0443">Lipid metabolism</keyword>
<keyword evidence="12" id="KW-1133">Transmembrane helix</keyword>
<feature type="domain" description="Acyl-CoA oxidase/dehydrogenase middle" evidence="14">
    <location>
        <begin position="131"/>
        <end position="240"/>
    </location>
</feature>
<feature type="domain" description="Acyl-CoA oxidase C-alpha1" evidence="15">
    <location>
        <begin position="309"/>
        <end position="382"/>
    </location>
</feature>
<evidence type="ECO:0000256" key="12">
    <source>
        <dbReference type="SAM" id="Phobius"/>
    </source>
</evidence>
<evidence type="ECO:0000256" key="8">
    <source>
        <dbReference type="ARBA" id="ARBA00023098"/>
    </source>
</evidence>
<dbReference type="InterPro" id="IPR006091">
    <property type="entry name" value="Acyl-CoA_Oxase/DH_mid-dom"/>
</dbReference>
<keyword evidence="4 9" id="KW-0285">Flavoprotein</keyword>
<evidence type="ECO:0000256" key="3">
    <source>
        <dbReference type="ARBA" id="ARBA00006288"/>
    </source>
</evidence>
<protein>
    <recommendedName>
        <fullName evidence="9">Acyl-coenzyme A oxidase</fullName>
    </recommendedName>
</protein>
<dbReference type="AlphaFoldDB" id="A0A5N4ADT4"/>
<dbReference type="InterPro" id="IPR046373">
    <property type="entry name" value="Acyl-CoA_Oxase/DH_mid-dom_sf"/>
</dbReference>
<dbReference type="SUPFAM" id="SSF56645">
    <property type="entry name" value="Acyl-CoA dehydrogenase NM domain-like"/>
    <property type="match status" value="1"/>
</dbReference>
<dbReference type="InterPro" id="IPR009100">
    <property type="entry name" value="AcylCoA_DH/oxidase_NM_dom_sf"/>
</dbReference>
<evidence type="ECO:0000256" key="4">
    <source>
        <dbReference type="ARBA" id="ARBA00022630"/>
    </source>
</evidence>
<comment type="cofactor">
    <cofactor evidence="1">
        <name>FAD</name>
        <dbReference type="ChEBI" id="CHEBI:57692"/>
    </cofactor>
</comment>
<comment type="pathway">
    <text evidence="2">Lipid metabolism.</text>
</comment>
<keyword evidence="12" id="KW-0472">Membrane</keyword>
<evidence type="ECO:0000256" key="2">
    <source>
        <dbReference type="ARBA" id="ARBA00005189"/>
    </source>
</evidence>
<evidence type="ECO:0000256" key="9">
    <source>
        <dbReference type="PIRNR" id="PIRNR000168"/>
    </source>
</evidence>
<evidence type="ECO:0000259" key="15">
    <source>
        <dbReference type="Pfam" id="PF22924"/>
    </source>
</evidence>
<dbReference type="EMBL" id="VVIM01000008">
    <property type="protein sequence ID" value="KAB0795398.1"/>
    <property type="molecule type" value="Genomic_DNA"/>
</dbReference>
<dbReference type="SUPFAM" id="SSF47203">
    <property type="entry name" value="Acyl-CoA dehydrogenase C-terminal domain-like"/>
    <property type="match status" value="2"/>
</dbReference>
<evidence type="ECO:0000256" key="11">
    <source>
        <dbReference type="PIRSR" id="PIRSR000168-2"/>
    </source>
</evidence>
<evidence type="ECO:0000259" key="14">
    <source>
        <dbReference type="Pfam" id="PF02770"/>
    </source>
</evidence>
<keyword evidence="6" id="KW-0276">Fatty acid metabolism</keyword>
<evidence type="ECO:0000313" key="17">
    <source>
        <dbReference type="Proteomes" id="UP000327044"/>
    </source>
</evidence>
<keyword evidence="12" id="KW-0812">Transmembrane</keyword>
<evidence type="ECO:0000256" key="7">
    <source>
        <dbReference type="ARBA" id="ARBA00023002"/>
    </source>
</evidence>
<evidence type="ECO:0000256" key="10">
    <source>
        <dbReference type="PIRSR" id="PIRSR000168-1"/>
    </source>
</evidence>
<dbReference type="Pfam" id="PF22924">
    <property type="entry name" value="ACOX_C_alpha1"/>
    <property type="match status" value="1"/>
</dbReference>
<dbReference type="Pfam" id="PF01756">
    <property type="entry name" value="ACOX"/>
    <property type="match status" value="1"/>
</dbReference>
<dbReference type="GO" id="GO:0016402">
    <property type="term" value="F:pristanoyl-CoA oxidase activity"/>
    <property type="evidence" value="ECO:0007669"/>
    <property type="project" value="TreeGrafter"/>
</dbReference>
<proteinExistence type="inferred from homology"/>
<feature type="active site" description="Proton acceptor" evidence="10">
    <location>
        <position position="367"/>
    </location>
</feature>
<feature type="binding site" evidence="11">
    <location>
        <position position="134"/>
    </location>
    <ligand>
        <name>FAD</name>
        <dbReference type="ChEBI" id="CHEBI:57692"/>
    </ligand>
</feature>
<dbReference type="InterPro" id="IPR055060">
    <property type="entry name" value="ACOX_C_alpha1"/>
</dbReference>
<dbReference type="Pfam" id="PF02770">
    <property type="entry name" value="Acyl-CoA_dh_M"/>
    <property type="match status" value="1"/>
</dbReference>
<sequence>MSELTNVRNMSFQLKQLKECIFSKETLDVEEKILEKLAERFYGCYNRISGSAQTIDNYFFYLETVNKIQDEQYKERFGTLLLKYFLAIDPSAAAMIILSIVLFTRAIKFFGTEDHAKYYKAVARGEIIGTLCLTEVGHGSDVKLLQTTATYLIDKNEFVLNTPSFEAGKCWSENIGVLATHAIVYAQLYMQGGKYCGLVPFVVPIRNSRTLLPYPGVATCSLGEKLGFNQGDHGLLVFQNYRIPKESLLNKFADVTREGGFVIQDHSRLSTALFEVLIDWKNRRSLHKLNVTSIHTYHRFKDRIVPCSKFAKCVEIHLISSSAKCLFTNLVRDGTSYCLEACGTLAYLAISGVPSLKYISESACTAEGTKEILVQQVSNILIKTWRMALEKREIMFPMNSINFLNHATEILNSTFKSQSSAVHLDLESTLGHYKWLVCYLLKSSYEKLHKCFNEEGKELFWAMHDNQIYFAKELTYAYIEHYVIQKVSFYISKMPHSSVKSILDKLLSLYALWSLHNYVTFFYQGGYAAGSEFGQFLEDAILSLCQDLASDAALLTNAIALPDFVFSSVLGQNTQDVYKLLENITPNWTDADDANKKLNSKL</sequence>
<dbReference type="FunFam" id="1.20.140.10:FF:000007">
    <property type="entry name" value="Acyl-coenzyme A oxidase"/>
    <property type="match status" value="1"/>
</dbReference>
<evidence type="ECO:0000256" key="5">
    <source>
        <dbReference type="ARBA" id="ARBA00022827"/>
    </source>
</evidence>
<organism evidence="16 17">
    <name type="scientific">Photinus pyralis</name>
    <name type="common">Common eastern firefly</name>
    <name type="synonym">Lampyris pyralis</name>
    <dbReference type="NCBI Taxonomy" id="7054"/>
    <lineage>
        <taxon>Eukaryota</taxon>
        <taxon>Metazoa</taxon>
        <taxon>Ecdysozoa</taxon>
        <taxon>Arthropoda</taxon>
        <taxon>Hexapoda</taxon>
        <taxon>Insecta</taxon>
        <taxon>Pterygota</taxon>
        <taxon>Neoptera</taxon>
        <taxon>Endopterygota</taxon>
        <taxon>Coleoptera</taxon>
        <taxon>Polyphaga</taxon>
        <taxon>Elateriformia</taxon>
        <taxon>Elateroidea</taxon>
        <taxon>Lampyridae</taxon>
        <taxon>Lampyrinae</taxon>
        <taxon>Photinus</taxon>
    </lineage>
</organism>
<keyword evidence="5 9" id="KW-0274">FAD</keyword>
<dbReference type="GO" id="GO:0005504">
    <property type="term" value="F:fatty acid binding"/>
    <property type="evidence" value="ECO:0007669"/>
    <property type="project" value="TreeGrafter"/>
</dbReference>
<name>A0A5N4ADT4_PHOPY</name>